<dbReference type="Proteomes" id="UP000694563">
    <property type="component" value="Chromosome 28"/>
</dbReference>
<proteinExistence type="predicted"/>
<dbReference type="PROSITE" id="PS50853">
    <property type="entry name" value="FN3"/>
    <property type="match status" value="2"/>
</dbReference>
<dbReference type="FunFam" id="2.60.40.10:FF:000149">
    <property type="entry name" value="neural cell adhesion molecule 1 isoform X2"/>
    <property type="match status" value="1"/>
</dbReference>
<gene>
    <name evidence="16" type="primary">NCAM1</name>
</gene>
<keyword evidence="5" id="KW-0732">Signal</keyword>
<dbReference type="InterPro" id="IPR009138">
    <property type="entry name" value="Neural_cell_adh"/>
</dbReference>
<dbReference type="FunFam" id="2.60.40.10:FF:000159">
    <property type="entry name" value="neural cell adhesion molecule 1 isoform X2"/>
    <property type="match status" value="1"/>
</dbReference>
<evidence type="ECO:0000256" key="3">
    <source>
        <dbReference type="ARBA" id="ARBA00022475"/>
    </source>
</evidence>
<feature type="domain" description="Fibronectin type-III" evidence="15">
    <location>
        <begin position="497"/>
        <end position="596"/>
    </location>
</feature>
<evidence type="ECO:0000256" key="5">
    <source>
        <dbReference type="ARBA" id="ARBA00022729"/>
    </source>
</evidence>
<evidence type="ECO:0000313" key="16">
    <source>
        <dbReference type="Ensembl" id="ENSCUSP00005011060.1"/>
    </source>
</evidence>
<keyword evidence="9" id="KW-0472">Membrane</keyword>
<dbReference type="Pfam" id="PF00041">
    <property type="entry name" value="fn3"/>
    <property type="match status" value="2"/>
</dbReference>
<feature type="domain" description="Ig-like" evidence="14">
    <location>
        <begin position="306"/>
        <end position="401"/>
    </location>
</feature>
<dbReference type="InterPro" id="IPR007110">
    <property type="entry name" value="Ig-like_dom"/>
</dbReference>
<dbReference type="PANTHER" id="PTHR12231">
    <property type="entry name" value="CTX-RELATED TYPE I TRANSMEMBRANE PROTEIN"/>
    <property type="match status" value="1"/>
</dbReference>
<reference evidence="16" key="3">
    <citation type="submission" date="2025-09" db="UniProtKB">
        <authorList>
            <consortium name="Ensembl"/>
        </authorList>
    </citation>
    <scope>IDENTIFICATION</scope>
</reference>
<evidence type="ECO:0000256" key="4">
    <source>
        <dbReference type="ARBA" id="ARBA00022692"/>
    </source>
</evidence>
<keyword evidence="3" id="KW-1003">Cell membrane</keyword>
<keyword evidence="11" id="KW-0325">Glycoprotein</keyword>
<dbReference type="SMART" id="SM00060">
    <property type="entry name" value="FN3"/>
    <property type="match status" value="2"/>
</dbReference>
<keyword evidence="10" id="KW-1015">Disulfide bond</keyword>
<feature type="domain" description="Ig-like" evidence="14">
    <location>
        <begin position="114"/>
        <end position="187"/>
    </location>
</feature>
<evidence type="ECO:0000256" key="1">
    <source>
        <dbReference type="ARBA" id="ARBA00003000"/>
    </source>
</evidence>
<dbReference type="CDD" id="cd05865">
    <property type="entry name" value="IgI_1_NCAM-1"/>
    <property type="match status" value="1"/>
</dbReference>
<evidence type="ECO:0000256" key="12">
    <source>
        <dbReference type="ARBA" id="ARBA00023319"/>
    </source>
</evidence>
<keyword evidence="12" id="KW-0393">Immunoglobulin domain</keyword>
<dbReference type="CDD" id="cd00063">
    <property type="entry name" value="FN3"/>
    <property type="match status" value="2"/>
</dbReference>
<keyword evidence="6" id="KW-0677">Repeat</keyword>
<evidence type="ECO:0000256" key="11">
    <source>
        <dbReference type="ARBA" id="ARBA00023180"/>
    </source>
</evidence>
<evidence type="ECO:0000259" key="14">
    <source>
        <dbReference type="PROSITE" id="PS50835"/>
    </source>
</evidence>
<dbReference type="FunFam" id="2.60.40.10:FF:000173">
    <property type="entry name" value="Neural cell adhesion molecule 1"/>
    <property type="match status" value="1"/>
</dbReference>
<evidence type="ECO:0000313" key="17">
    <source>
        <dbReference type="Proteomes" id="UP000694563"/>
    </source>
</evidence>
<sequence>MLLTQSLSNCAHSLPASLQVDIVPSQGEISVGESKFFLCQVAGEAKFKDISWFSPNGERLSPNQQRISVVRNDDFSSTLTIYNANIDDAGIYKCVVSSPEEGDSEATVNVKIFQKLMFKNAPTPQEFKEGDDAVIVCDVVSSLPPTIIWKHKGRDVILKKDVRFIVLSNNYLQIRGIKKTDEGTYRCEGRILARGEINFKDIQVIVNVPPSVRARQSTMNATANLSQSVTLACDADGFPEPTVTWTKDGEPLEEVVDEDKFSLSYDGSELQIRRVDKSDEAEYICIAENKAGEADATIHLKVFAKPKITYVENKTAMELEDQITLTCEASGDPIPSITWRTSTRNISNEEKTLDGRIVVRSHARVSSLTLKDIQYTDAGEYVCTASNTIGQDSQPMYLEVQYAPKLQGPVAVYTWEGNQVNITCEVFAYPSAVISWFRDGQLLPSSNYSNIKIYNTPSASYLEVTPDSENDFGNYNCTAVNRIGQESSEFILVQADTPSSPSIGRVEPYSSSAQVEFDEPEATGGVPILRYKAEWRALGEGDWHTRLYDAKEANVEGMVTITGLRPETTYAVRLSAVNGKGVGELSLPAEFKTQPVRKYSPGCALCSSLLLAPLPCMDLTSSLSQTSPIPALREPSAPKLEGHIGEDGNSIKVNVIKQDDGGSPIRHYLIKYKAHSSEWKPEIRLPSGSDHVMLKSLDWNADYEVYVVAENQQGKSKPAHYAFRTSAQPTVIPGTAVCPGDPGTAAVSPW</sequence>
<comment type="function">
    <text evidence="1">This protein is a cell adhesion molecule involved in neuron-neuron adhesion, neurite fasciculation, outgrowth of neurites, etc.</text>
</comment>
<protein>
    <recommendedName>
        <fullName evidence="13">Neural cell adhesion molecule 1</fullName>
    </recommendedName>
</protein>
<evidence type="ECO:0000256" key="10">
    <source>
        <dbReference type="ARBA" id="ARBA00023157"/>
    </source>
</evidence>
<dbReference type="InterPro" id="IPR051170">
    <property type="entry name" value="Neural/epithelial_adhesion"/>
</dbReference>
<dbReference type="Pfam" id="PF13927">
    <property type="entry name" value="Ig_3"/>
    <property type="match status" value="2"/>
</dbReference>
<accession>A0A8C3Y2M3</accession>
<keyword evidence="8" id="KW-1133">Transmembrane helix</keyword>
<dbReference type="InterPro" id="IPR003961">
    <property type="entry name" value="FN3_dom"/>
</dbReference>
<dbReference type="SMART" id="SM00406">
    <property type="entry name" value="IGv"/>
    <property type="match status" value="2"/>
</dbReference>
<dbReference type="GO" id="GO:0005886">
    <property type="term" value="C:plasma membrane"/>
    <property type="evidence" value="ECO:0007669"/>
    <property type="project" value="UniProtKB-SubCell"/>
</dbReference>
<dbReference type="CDD" id="cd00096">
    <property type="entry name" value="Ig"/>
    <property type="match status" value="1"/>
</dbReference>
<keyword evidence="4" id="KW-0812">Transmembrane</keyword>
<dbReference type="InterPro" id="IPR036179">
    <property type="entry name" value="Ig-like_dom_sf"/>
</dbReference>
<dbReference type="FunFam" id="2.60.40.10:FF:000151">
    <property type="entry name" value="neural cell adhesion molecule 1 isoform X1"/>
    <property type="match status" value="1"/>
</dbReference>
<dbReference type="SMART" id="SM00408">
    <property type="entry name" value="IGc2"/>
    <property type="match status" value="5"/>
</dbReference>
<dbReference type="GO" id="GO:0007155">
    <property type="term" value="P:cell adhesion"/>
    <property type="evidence" value="ECO:0007669"/>
    <property type="project" value="UniProtKB-KW"/>
</dbReference>
<dbReference type="FunFam" id="2.60.40.10:FF:000221">
    <property type="entry name" value="neural cell adhesion molecule 1 isoform X2"/>
    <property type="match status" value="1"/>
</dbReference>
<name>A0A8C3Y2M3_CATUS</name>
<dbReference type="AlphaFoldDB" id="A0A8C3Y2M3"/>
<dbReference type="PROSITE" id="PS50835">
    <property type="entry name" value="IG_LIKE"/>
    <property type="match status" value="5"/>
</dbReference>
<dbReference type="CDD" id="cd05869">
    <property type="entry name" value="IgI_NCAM-1"/>
    <property type="match status" value="1"/>
</dbReference>
<dbReference type="InterPro" id="IPR013783">
    <property type="entry name" value="Ig-like_fold"/>
</dbReference>
<dbReference type="InterPro" id="IPR003598">
    <property type="entry name" value="Ig_sub2"/>
</dbReference>
<reference evidence="16" key="2">
    <citation type="submission" date="2025-08" db="UniProtKB">
        <authorList>
            <consortium name="Ensembl"/>
        </authorList>
    </citation>
    <scope>IDENTIFICATION</scope>
</reference>
<dbReference type="Pfam" id="PF07679">
    <property type="entry name" value="I-set"/>
    <property type="match status" value="3"/>
</dbReference>
<dbReference type="Gene3D" id="2.60.40.10">
    <property type="entry name" value="Immunoglobulins"/>
    <property type="match status" value="7"/>
</dbReference>
<dbReference type="InterPro" id="IPR003599">
    <property type="entry name" value="Ig_sub"/>
</dbReference>
<feature type="domain" description="Ig-like" evidence="14">
    <location>
        <begin position="210"/>
        <end position="299"/>
    </location>
</feature>
<evidence type="ECO:0000256" key="8">
    <source>
        <dbReference type="ARBA" id="ARBA00022989"/>
    </source>
</evidence>
<dbReference type="SUPFAM" id="SSF49265">
    <property type="entry name" value="Fibronectin type III"/>
    <property type="match status" value="1"/>
</dbReference>
<organism evidence="16 17">
    <name type="scientific">Catharus ustulatus</name>
    <name type="common">Russet-backed thrush</name>
    <name type="synonym">Hylocichla ustulatus</name>
    <dbReference type="NCBI Taxonomy" id="91951"/>
    <lineage>
        <taxon>Eukaryota</taxon>
        <taxon>Metazoa</taxon>
        <taxon>Chordata</taxon>
        <taxon>Craniata</taxon>
        <taxon>Vertebrata</taxon>
        <taxon>Euteleostomi</taxon>
        <taxon>Archelosauria</taxon>
        <taxon>Archosauria</taxon>
        <taxon>Dinosauria</taxon>
        <taxon>Saurischia</taxon>
        <taxon>Theropoda</taxon>
        <taxon>Coelurosauria</taxon>
        <taxon>Aves</taxon>
        <taxon>Neognathae</taxon>
        <taxon>Neoaves</taxon>
        <taxon>Telluraves</taxon>
        <taxon>Australaves</taxon>
        <taxon>Passeriformes</taxon>
        <taxon>Turdidae</taxon>
        <taxon>Catharus</taxon>
    </lineage>
</organism>
<feature type="domain" description="Fibronectin type-III" evidence="15">
    <location>
        <begin position="634"/>
        <end position="729"/>
    </location>
</feature>
<comment type="subcellular location">
    <subcellularLocation>
        <location evidence="2">Cell membrane</location>
        <topology evidence="2">Single-pass membrane protein</topology>
    </subcellularLocation>
</comment>
<dbReference type="FunFam" id="2.60.40.10:FF:000086">
    <property type="entry name" value="Neural cell adhesion molecule 1"/>
    <property type="match status" value="1"/>
</dbReference>
<reference evidence="16" key="1">
    <citation type="submission" date="2020-10" db="EMBL/GenBank/DDBJ databases">
        <title>Catharus ustulatus (Swainson's thrush) genome, bCatUst1, primary haplotype v2.</title>
        <authorList>
            <person name="Delmore K."/>
            <person name="Vafadar M."/>
            <person name="Formenti G."/>
            <person name="Chow W."/>
            <person name="Pelan S."/>
            <person name="Howe K."/>
            <person name="Rhie A."/>
            <person name="Mountcastle J."/>
            <person name="Haase B."/>
            <person name="Fedrigo O."/>
            <person name="Jarvis E.D."/>
        </authorList>
    </citation>
    <scope>NUCLEOTIDE SEQUENCE [LARGE SCALE GENOMIC DNA]</scope>
</reference>
<dbReference type="PANTHER" id="PTHR12231:SF239">
    <property type="entry name" value="NEURAL CELL ADHESION MOLECULE 1"/>
    <property type="match status" value="1"/>
</dbReference>
<evidence type="ECO:0000256" key="13">
    <source>
        <dbReference type="ARBA" id="ARBA00067632"/>
    </source>
</evidence>
<feature type="domain" description="Ig-like" evidence="14">
    <location>
        <begin position="404"/>
        <end position="493"/>
    </location>
</feature>
<dbReference type="GO" id="GO:0043005">
    <property type="term" value="C:neuron projection"/>
    <property type="evidence" value="ECO:0007669"/>
    <property type="project" value="TreeGrafter"/>
</dbReference>
<evidence type="ECO:0000256" key="9">
    <source>
        <dbReference type="ARBA" id="ARBA00023136"/>
    </source>
</evidence>
<dbReference type="Ensembl" id="ENSCUST00005011525.1">
    <property type="protein sequence ID" value="ENSCUSP00005011060.1"/>
    <property type="gene ID" value="ENSCUSG00005005529.1"/>
</dbReference>
<keyword evidence="17" id="KW-1185">Reference proteome</keyword>
<evidence type="ECO:0000256" key="2">
    <source>
        <dbReference type="ARBA" id="ARBA00004162"/>
    </source>
</evidence>
<dbReference type="PRINTS" id="PR01838">
    <property type="entry name" value="NCAMFAMILY"/>
</dbReference>
<dbReference type="InterPro" id="IPR036116">
    <property type="entry name" value="FN3_sf"/>
</dbReference>
<dbReference type="FunFam" id="2.60.40.10:FF:000137">
    <property type="entry name" value="neural cell adhesion molecule 1 isoform X2"/>
    <property type="match status" value="1"/>
</dbReference>
<dbReference type="SUPFAM" id="SSF48726">
    <property type="entry name" value="Immunoglobulin"/>
    <property type="match status" value="5"/>
</dbReference>
<dbReference type="SMART" id="SM00409">
    <property type="entry name" value="IG"/>
    <property type="match status" value="5"/>
</dbReference>
<feature type="domain" description="Ig-like" evidence="14">
    <location>
        <begin position="15"/>
        <end position="111"/>
    </location>
</feature>
<evidence type="ECO:0000256" key="7">
    <source>
        <dbReference type="ARBA" id="ARBA00022889"/>
    </source>
</evidence>
<evidence type="ECO:0000259" key="15">
    <source>
        <dbReference type="PROSITE" id="PS50853"/>
    </source>
</evidence>
<dbReference type="InterPro" id="IPR013106">
    <property type="entry name" value="Ig_V-set"/>
</dbReference>
<keyword evidence="7" id="KW-0130">Cell adhesion</keyword>
<dbReference type="CDD" id="cd05730">
    <property type="entry name" value="IgI_3_NCAM-1"/>
    <property type="match status" value="1"/>
</dbReference>
<evidence type="ECO:0000256" key="6">
    <source>
        <dbReference type="ARBA" id="ARBA00022737"/>
    </source>
</evidence>
<dbReference type="InterPro" id="IPR013098">
    <property type="entry name" value="Ig_I-set"/>
</dbReference>